<keyword evidence="6" id="KW-0472">Membrane</keyword>
<dbReference type="EMBL" id="JDST02000018">
    <property type="protein sequence ID" value="KFB77716.1"/>
    <property type="molecule type" value="Genomic_DNA"/>
</dbReference>
<feature type="transmembrane region" description="Helical" evidence="6">
    <location>
        <begin position="18"/>
        <end position="36"/>
    </location>
</feature>
<evidence type="ECO:0000259" key="8">
    <source>
        <dbReference type="PROSITE" id="PS50113"/>
    </source>
</evidence>
<keyword evidence="10" id="KW-1185">Reference proteome</keyword>
<evidence type="ECO:0000256" key="2">
    <source>
        <dbReference type="ARBA" id="ARBA00012438"/>
    </source>
</evidence>
<accession>A0A080M9R1</accession>
<dbReference type="CDD" id="cd00130">
    <property type="entry name" value="PAS"/>
    <property type="match status" value="4"/>
</dbReference>
<dbReference type="NCBIfam" id="TIGR00229">
    <property type="entry name" value="sensory_box"/>
    <property type="match status" value="4"/>
</dbReference>
<evidence type="ECO:0000256" key="4">
    <source>
        <dbReference type="ARBA" id="ARBA00022679"/>
    </source>
</evidence>
<reference evidence="9" key="1">
    <citation type="submission" date="2014-02" db="EMBL/GenBank/DDBJ databases">
        <title>Expanding our view of genomic diversity in Candidatus Accumulibacter clades.</title>
        <authorList>
            <person name="Skennerton C.T."/>
            <person name="Barr J.J."/>
            <person name="Slater F.R."/>
            <person name="Bond P.L."/>
            <person name="Tyson G.W."/>
        </authorList>
    </citation>
    <scope>NUCLEOTIDE SEQUENCE [LARGE SCALE GENOMIC DNA]</scope>
</reference>
<keyword evidence="4 9" id="KW-0808">Transferase</keyword>
<dbReference type="InterPro" id="IPR000014">
    <property type="entry name" value="PAS"/>
</dbReference>
<dbReference type="Gene3D" id="3.30.450.20">
    <property type="entry name" value="PAS domain"/>
    <property type="match status" value="4"/>
</dbReference>
<evidence type="ECO:0000256" key="3">
    <source>
        <dbReference type="ARBA" id="ARBA00022553"/>
    </source>
</evidence>
<evidence type="ECO:0000256" key="5">
    <source>
        <dbReference type="ARBA" id="ARBA00022777"/>
    </source>
</evidence>
<dbReference type="InterPro" id="IPR052162">
    <property type="entry name" value="Sensor_kinase/Photoreceptor"/>
</dbReference>
<dbReference type="InterPro" id="IPR013656">
    <property type="entry name" value="PAS_4"/>
</dbReference>
<feature type="transmembrane region" description="Helical" evidence="6">
    <location>
        <begin position="56"/>
        <end position="78"/>
    </location>
</feature>
<evidence type="ECO:0000256" key="1">
    <source>
        <dbReference type="ARBA" id="ARBA00000085"/>
    </source>
</evidence>
<proteinExistence type="predicted"/>
<comment type="caution">
    <text evidence="9">The sequence shown here is derived from an EMBL/GenBank/DDBJ whole genome shotgun (WGS) entry which is preliminary data.</text>
</comment>
<dbReference type="RefSeq" id="WP_034946145.1">
    <property type="nucleotide sequence ID" value="NZ_JDST02000018.1"/>
</dbReference>
<keyword evidence="5" id="KW-0418">Kinase</keyword>
<dbReference type="Proteomes" id="UP000021315">
    <property type="component" value="Unassembled WGS sequence"/>
</dbReference>
<evidence type="ECO:0000313" key="10">
    <source>
        <dbReference type="Proteomes" id="UP000021315"/>
    </source>
</evidence>
<keyword evidence="3" id="KW-0597">Phosphoprotein</keyword>
<feature type="domain" description="PAS" evidence="7">
    <location>
        <begin position="348"/>
        <end position="418"/>
    </location>
</feature>
<evidence type="ECO:0000313" key="9">
    <source>
        <dbReference type="EMBL" id="KFB77716.1"/>
    </source>
</evidence>
<dbReference type="PROSITE" id="PS50113">
    <property type="entry name" value="PAC"/>
    <property type="match status" value="4"/>
</dbReference>
<dbReference type="AlphaFoldDB" id="A0A080M9R1"/>
<dbReference type="EC" id="2.7.13.3" evidence="2"/>
<name>A0A080M9R1_9PROT</name>
<dbReference type="Pfam" id="PF08448">
    <property type="entry name" value="PAS_4"/>
    <property type="match status" value="4"/>
</dbReference>
<feature type="domain" description="PAS" evidence="7">
    <location>
        <begin position="475"/>
        <end position="542"/>
    </location>
</feature>
<dbReference type="PANTHER" id="PTHR43304">
    <property type="entry name" value="PHYTOCHROME-LIKE PROTEIN CPH1"/>
    <property type="match status" value="1"/>
</dbReference>
<comment type="catalytic activity">
    <reaction evidence="1">
        <text>ATP + protein L-histidine = ADP + protein N-phospho-L-histidine.</text>
        <dbReference type="EC" id="2.7.13.3"/>
    </reaction>
</comment>
<evidence type="ECO:0000256" key="6">
    <source>
        <dbReference type="SAM" id="Phobius"/>
    </source>
</evidence>
<feature type="domain" description="PAC" evidence="8">
    <location>
        <begin position="295"/>
        <end position="347"/>
    </location>
</feature>
<keyword evidence="6" id="KW-1133">Transmembrane helix</keyword>
<dbReference type="InterPro" id="IPR035965">
    <property type="entry name" value="PAS-like_dom_sf"/>
</dbReference>
<protein>
    <recommendedName>
        <fullName evidence="2">histidine kinase</fullName>
        <ecNumber evidence="2">2.7.13.3</ecNumber>
    </recommendedName>
</protein>
<dbReference type="GO" id="GO:0004673">
    <property type="term" value="F:protein histidine kinase activity"/>
    <property type="evidence" value="ECO:0007669"/>
    <property type="project" value="UniProtKB-EC"/>
</dbReference>
<dbReference type="PROSITE" id="PS50112">
    <property type="entry name" value="PAS"/>
    <property type="match status" value="3"/>
</dbReference>
<feature type="domain" description="PAC" evidence="8">
    <location>
        <begin position="422"/>
        <end position="474"/>
    </location>
</feature>
<dbReference type="InterPro" id="IPR001610">
    <property type="entry name" value="PAC"/>
</dbReference>
<gene>
    <name evidence="9" type="primary">bvgS</name>
    <name evidence="9" type="ORF">AW06_001090</name>
</gene>
<organism evidence="9 10">
    <name type="scientific">Candidatus Accumulibacter cognatus</name>
    <dbReference type="NCBI Taxonomy" id="2954383"/>
    <lineage>
        <taxon>Bacteria</taxon>
        <taxon>Pseudomonadati</taxon>
        <taxon>Pseudomonadota</taxon>
        <taxon>Betaproteobacteria</taxon>
        <taxon>Candidatus Accumulibacter</taxon>
    </lineage>
</organism>
<dbReference type="SMART" id="SM00086">
    <property type="entry name" value="PAC"/>
    <property type="match status" value="4"/>
</dbReference>
<feature type="domain" description="PAC" evidence="8">
    <location>
        <begin position="548"/>
        <end position="601"/>
    </location>
</feature>
<feature type="domain" description="PAC" evidence="8">
    <location>
        <begin position="171"/>
        <end position="222"/>
    </location>
</feature>
<dbReference type="STRING" id="1453999.AW06_001090"/>
<dbReference type="PANTHER" id="PTHR43304:SF1">
    <property type="entry name" value="PAC DOMAIN-CONTAINING PROTEIN"/>
    <property type="match status" value="1"/>
</dbReference>
<keyword evidence="6" id="KW-0812">Transmembrane</keyword>
<evidence type="ECO:0000259" key="7">
    <source>
        <dbReference type="PROSITE" id="PS50112"/>
    </source>
</evidence>
<sequence>MQPPAVPAENGDLTNRQGALRVTLIYAVFSALWILLSDQAVSLVFKDPVTMTQVSIIKGWLFVAITGLLLYVLVGRLVRQLQEAHRLQTGLLMEKQRSLDLLAAISDHSEDAIFAKDLDGRYILFNRAASGFVGKSAADILGRDDLALFPAEQAKMLMDIGRRVIASGRTETNEEALDTAQGPRIFLATKGPLRTPDGRVVGIFGISRDITERKRAEISLYDTGERLRLLVDHSPAAVAMFDRDMCYLIASKRWLMDFGVTECNIVGRSHYDLFPEIAEDQRDIHRRGLAGEVFLPQDIRFVRANGRVQWLRWSQRPWFQFDGNIGGIVIFSEEITDRKLAELSLLESEKRFHDIVEASADWVWEVDAQGRYVYVSDSVESLLGYLSTEILGRTPFDLMPADEAARVGAIFAAIAARKEPFRDLDHISVHKDGRLRHVWSNGMPILASDGTLLGYRGLDRDITSRKMAEQELRNTKDMLRVVINTIPDLIWLKDLEGRYLACNSRFEAFFGATEADIVGKTDFDFVPSALAEFFREKDRAALAANTSVENEEEIVFASDGHREHLLTVKTPYRDSQGTLIGVLGIARDMTERKAAEQSLIARNRELERFNRAMIGREMDVIEMKKVINALSQELGREPPYPLAFMKQTDGKSAQ</sequence>
<dbReference type="SUPFAM" id="SSF55785">
    <property type="entry name" value="PYP-like sensor domain (PAS domain)"/>
    <property type="match status" value="4"/>
</dbReference>
<dbReference type="InterPro" id="IPR000700">
    <property type="entry name" value="PAS-assoc_C"/>
</dbReference>
<dbReference type="SMART" id="SM00091">
    <property type="entry name" value="PAS"/>
    <property type="match status" value="4"/>
</dbReference>
<feature type="domain" description="PAS" evidence="7">
    <location>
        <begin position="98"/>
        <end position="168"/>
    </location>
</feature>